<dbReference type="Gene3D" id="1.10.10.10">
    <property type="entry name" value="Winged helix-like DNA-binding domain superfamily/Winged helix DNA-binding domain"/>
    <property type="match status" value="1"/>
</dbReference>
<feature type="domain" description="HTH arsR-type" evidence="2">
    <location>
        <begin position="2"/>
        <end position="86"/>
    </location>
</feature>
<dbReference type="InterPro" id="IPR001845">
    <property type="entry name" value="HTH_ArsR_DNA-bd_dom"/>
</dbReference>
<dbReference type="Proteomes" id="UP001332243">
    <property type="component" value="Unassembled WGS sequence"/>
</dbReference>
<gene>
    <name evidence="3" type="ORF">V1633_12805</name>
</gene>
<dbReference type="Gene3D" id="6.10.140.2180">
    <property type="match status" value="1"/>
</dbReference>
<dbReference type="InterPro" id="IPR011991">
    <property type="entry name" value="ArsR-like_HTH"/>
</dbReference>
<dbReference type="EMBL" id="JAZGQK010000010">
    <property type="protein sequence ID" value="MEE6259368.1"/>
    <property type="molecule type" value="Genomic_DNA"/>
</dbReference>
<accession>A0ABU7RS91</accession>
<dbReference type="RefSeq" id="WP_331214492.1">
    <property type="nucleotide sequence ID" value="NZ_JAZGQK010000010.1"/>
</dbReference>
<organism evidence="3 4">
    <name type="scientific">Plantactinospora sonchi</name>
    <dbReference type="NCBI Taxonomy" id="1544735"/>
    <lineage>
        <taxon>Bacteria</taxon>
        <taxon>Bacillati</taxon>
        <taxon>Actinomycetota</taxon>
        <taxon>Actinomycetes</taxon>
        <taxon>Micromonosporales</taxon>
        <taxon>Micromonosporaceae</taxon>
        <taxon>Plantactinospora</taxon>
    </lineage>
</organism>
<sequence length="194" mass="21312">MDALSLLAHPVRLRVVHAMRGGRTMTTADLCARIPDVSKATVYRHVELLAAGGVLEVAEERRVRGAVERRYRLRQDRAGIDMNTFTSLSLDDHRRGFAAAVAALVAEFNAYLDRDGADPAGDLVGYRQHAIWLSPEELHELIRGMREAIVPHLANPPTSERAQYLLSPIHFPVEAPPRDSGADEAAADPPRPGN</sequence>
<dbReference type="Pfam" id="PF12840">
    <property type="entry name" value="HTH_20"/>
    <property type="match status" value="1"/>
</dbReference>
<protein>
    <submittedName>
        <fullName evidence="3">Helix-turn-helix domain-containing protein</fullName>
    </submittedName>
</protein>
<dbReference type="SMART" id="SM00418">
    <property type="entry name" value="HTH_ARSR"/>
    <property type="match status" value="1"/>
</dbReference>
<feature type="region of interest" description="Disordered" evidence="1">
    <location>
        <begin position="173"/>
        <end position="194"/>
    </location>
</feature>
<dbReference type="InterPro" id="IPR036390">
    <property type="entry name" value="WH_DNA-bd_sf"/>
</dbReference>
<name>A0ABU7RS91_9ACTN</name>
<comment type="caution">
    <text evidence="3">The sequence shown here is derived from an EMBL/GenBank/DDBJ whole genome shotgun (WGS) entry which is preliminary data.</text>
</comment>
<reference evidence="3 4" key="1">
    <citation type="submission" date="2024-01" db="EMBL/GenBank/DDBJ databases">
        <title>Genome insights into Plantactinospora sonchi sp. nov.</title>
        <authorList>
            <person name="Wang L."/>
        </authorList>
    </citation>
    <scope>NUCLEOTIDE SEQUENCE [LARGE SCALE GENOMIC DNA]</scope>
    <source>
        <strain evidence="3 4">NEAU-QY2</strain>
    </source>
</reference>
<dbReference type="InterPro" id="IPR036388">
    <property type="entry name" value="WH-like_DNA-bd_sf"/>
</dbReference>
<evidence type="ECO:0000259" key="2">
    <source>
        <dbReference type="SMART" id="SM00418"/>
    </source>
</evidence>
<dbReference type="CDD" id="cd00090">
    <property type="entry name" value="HTH_ARSR"/>
    <property type="match status" value="1"/>
</dbReference>
<proteinExistence type="predicted"/>
<keyword evidence="4" id="KW-1185">Reference proteome</keyword>
<dbReference type="SUPFAM" id="SSF46785">
    <property type="entry name" value="Winged helix' DNA-binding domain"/>
    <property type="match status" value="1"/>
</dbReference>
<evidence type="ECO:0000313" key="4">
    <source>
        <dbReference type="Proteomes" id="UP001332243"/>
    </source>
</evidence>
<evidence type="ECO:0000256" key="1">
    <source>
        <dbReference type="SAM" id="MobiDB-lite"/>
    </source>
</evidence>
<evidence type="ECO:0000313" key="3">
    <source>
        <dbReference type="EMBL" id="MEE6259368.1"/>
    </source>
</evidence>